<dbReference type="Proteomes" id="UP000885830">
    <property type="component" value="Unassembled WGS sequence"/>
</dbReference>
<dbReference type="Pfam" id="PF07591">
    <property type="entry name" value="PT-HINT"/>
    <property type="match status" value="1"/>
</dbReference>
<dbReference type="PROSITE" id="PS50818">
    <property type="entry name" value="INTEIN_C_TER"/>
    <property type="match status" value="1"/>
</dbReference>
<dbReference type="InterPro" id="IPR030934">
    <property type="entry name" value="Intein_C"/>
</dbReference>
<evidence type="ECO:0000313" key="1">
    <source>
        <dbReference type="EMBL" id="HHL43973.1"/>
    </source>
</evidence>
<accession>A0A7C5M142</accession>
<dbReference type="AlphaFoldDB" id="A0A7C5M142"/>
<dbReference type="SUPFAM" id="SSF51294">
    <property type="entry name" value="Hedgehog/intein (Hint) domain"/>
    <property type="match status" value="1"/>
</dbReference>
<dbReference type="Gene3D" id="2.170.16.10">
    <property type="entry name" value="Hedgehog/Intein (Hint) domain"/>
    <property type="match status" value="1"/>
</dbReference>
<dbReference type="InterPro" id="IPR036844">
    <property type="entry name" value="Hint_dom_sf"/>
</dbReference>
<sequence>MQVLLHLAGDRLLNNDGSKAEVVSSGVLAEPLRAYNLTVEGWHTYFVAANVDAAPVWVHNSCFDVKKIRAERSYFGSKKHGINWSDQDAIARAIKNNTPQGRFGSIAEIRYVEDQIRRLGTTGRVKSGIKEPIELPIGNTSKVFYPDGTSKLATHVWVRVNEVSGTIHMYPIVQ</sequence>
<comment type="caution">
    <text evidence="1">The sequence shown here is derived from an EMBL/GenBank/DDBJ whole genome shotgun (WGS) entry which is preliminary data.</text>
</comment>
<organism evidence="1">
    <name type="scientific">Hellea balneolensis</name>
    <dbReference type="NCBI Taxonomy" id="287478"/>
    <lineage>
        <taxon>Bacteria</taxon>
        <taxon>Pseudomonadati</taxon>
        <taxon>Pseudomonadota</taxon>
        <taxon>Alphaproteobacteria</taxon>
        <taxon>Maricaulales</taxon>
        <taxon>Robiginitomaculaceae</taxon>
        <taxon>Hellea</taxon>
    </lineage>
</organism>
<dbReference type="EMBL" id="DRMJ01000535">
    <property type="protein sequence ID" value="HHL43973.1"/>
    <property type="molecule type" value="Genomic_DNA"/>
</dbReference>
<reference evidence="1" key="1">
    <citation type="journal article" date="2020" name="mSystems">
        <title>Genome- and Community-Level Interaction Insights into Carbon Utilization and Element Cycling Functions of Hydrothermarchaeota in Hydrothermal Sediment.</title>
        <authorList>
            <person name="Zhou Z."/>
            <person name="Liu Y."/>
            <person name="Xu W."/>
            <person name="Pan J."/>
            <person name="Luo Z.H."/>
            <person name="Li M."/>
        </authorList>
    </citation>
    <scope>NUCLEOTIDE SEQUENCE [LARGE SCALE GENOMIC DNA]</scope>
    <source>
        <strain evidence="1">HyVt-485</strain>
    </source>
</reference>
<gene>
    <name evidence="1" type="ORF">ENJ42_10165</name>
</gene>
<protein>
    <submittedName>
        <fullName evidence="1">Uncharacterized protein</fullName>
    </submittedName>
</protein>
<proteinExistence type="predicted"/>
<name>A0A7C5M142_9PROT</name>